<feature type="compositionally biased region" description="Acidic residues" evidence="6">
    <location>
        <begin position="405"/>
        <end position="414"/>
    </location>
</feature>
<dbReference type="PANTHER" id="PTHR13793:SF107">
    <property type="entry name" value="BROMODOMAIN-CONTAINING PROTEIN HOMOLOG"/>
    <property type="match status" value="1"/>
</dbReference>
<evidence type="ECO:0008006" key="11">
    <source>
        <dbReference type="Google" id="ProtNLM"/>
    </source>
</evidence>
<keyword evidence="3" id="KW-0862">Zinc</keyword>
<dbReference type="PROSITE" id="PS50016">
    <property type="entry name" value="ZF_PHD_2"/>
    <property type="match status" value="1"/>
</dbReference>
<feature type="compositionally biased region" description="Acidic residues" evidence="6">
    <location>
        <begin position="1050"/>
        <end position="1068"/>
    </location>
</feature>
<evidence type="ECO:0000256" key="5">
    <source>
        <dbReference type="PROSITE-ProRule" id="PRU00146"/>
    </source>
</evidence>
<keyword evidence="1" id="KW-0479">Metal-binding</keyword>
<dbReference type="InterPro" id="IPR011011">
    <property type="entry name" value="Znf_FYVE_PHD"/>
</dbReference>
<dbReference type="EMBL" id="BRYA01000139">
    <property type="protein sequence ID" value="GMI40931.1"/>
    <property type="molecule type" value="Genomic_DNA"/>
</dbReference>
<evidence type="ECO:0000256" key="6">
    <source>
        <dbReference type="SAM" id="MobiDB-lite"/>
    </source>
</evidence>
<feature type="domain" description="PHD-type" evidence="7">
    <location>
        <begin position="471"/>
        <end position="522"/>
    </location>
</feature>
<keyword evidence="10" id="KW-1185">Reference proteome</keyword>
<dbReference type="SUPFAM" id="SSF57903">
    <property type="entry name" value="FYVE/PHD zinc finger"/>
    <property type="match status" value="1"/>
</dbReference>
<feature type="compositionally biased region" description="Acidic residues" evidence="6">
    <location>
        <begin position="134"/>
        <end position="144"/>
    </location>
</feature>
<feature type="compositionally biased region" description="Acidic residues" evidence="6">
    <location>
        <begin position="1077"/>
        <end position="1102"/>
    </location>
</feature>
<dbReference type="InterPro" id="IPR019787">
    <property type="entry name" value="Znf_PHD-finger"/>
</dbReference>
<evidence type="ECO:0000259" key="7">
    <source>
        <dbReference type="PROSITE" id="PS50016"/>
    </source>
</evidence>
<feature type="domain" description="CXXC-type" evidence="8">
    <location>
        <begin position="994"/>
        <end position="1039"/>
    </location>
</feature>
<proteinExistence type="predicted"/>
<name>A0A9W7GD13_9STRA</name>
<dbReference type="Proteomes" id="UP001165065">
    <property type="component" value="Unassembled WGS sequence"/>
</dbReference>
<evidence type="ECO:0000256" key="3">
    <source>
        <dbReference type="ARBA" id="ARBA00022833"/>
    </source>
</evidence>
<protein>
    <recommendedName>
        <fullName evidence="11">PHD-type domain-containing protein</fullName>
    </recommendedName>
</protein>
<dbReference type="InterPro" id="IPR050701">
    <property type="entry name" value="Histone_Mod_Regulator"/>
</dbReference>
<feature type="region of interest" description="Disordered" evidence="6">
    <location>
        <begin position="1124"/>
        <end position="1146"/>
    </location>
</feature>
<feature type="compositionally biased region" description="Basic residues" evidence="6">
    <location>
        <begin position="151"/>
        <end position="167"/>
    </location>
</feature>
<feature type="compositionally biased region" description="Polar residues" evidence="6">
    <location>
        <begin position="42"/>
        <end position="71"/>
    </location>
</feature>
<dbReference type="GO" id="GO:0006357">
    <property type="term" value="P:regulation of transcription by RNA polymerase II"/>
    <property type="evidence" value="ECO:0007669"/>
    <property type="project" value="TreeGrafter"/>
</dbReference>
<dbReference type="OrthoDB" id="20839at2759"/>
<dbReference type="InterPro" id="IPR013083">
    <property type="entry name" value="Znf_RING/FYVE/PHD"/>
</dbReference>
<keyword evidence="4" id="KW-0238">DNA-binding</keyword>
<dbReference type="SMART" id="SM00249">
    <property type="entry name" value="PHD"/>
    <property type="match status" value="1"/>
</dbReference>
<dbReference type="Gene3D" id="3.30.40.10">
    <property type="entry name" value="Zinc/RING finger domain, C3HC4 (zinc finger)"/>
    <property type="match status" value="1"/>
</dbReference>
<dbReference type="InterPro" id="IPR002857">
    <property type="entry name" value="Znf_CXXC"/>
</dbReference>
<feature type="region of interest" description="Disordered" evidence="6">
    <location>
        <begin position="24"/>
        <end position="114"/>
    </location>
</feature>
<comment type="caution">
    <text evidence="9">The sequence shown here is derived from an EMBL/GenBank/DDBJ whole genome shotgun (WGS) entry which is preliminary data.</text>
</comment>
<reference evidence="10" key="1">
    <citation type="journal article" date="2023" name="Commun. Biol.">
        <title>Genome analysis of Parmales, the sister group of diatoms, reveals the evolutionary specialization of diatoms from phago-mixotrophs to photoautotrophs.</title>
        <authorList>
            <person name="Ban H."/>
            <person name="Sato S."/>
            <person name="Yoshikawa S."/>
            <person name="Yamada K."/>
            <person name="Nakamura Y."/>
            <person name="Ichinomiya M."/>
            <person name="Sato N."/>
            <person name="Blanc-Mathieu R."/>
            <person name="Endo H."/>
            <person name="Kuwata A."/>
            <person name="Ogata H."/>
        </authorList>
    </citation>
    <scope>NUCLEOTIDE SEQUENCE [LARGE SCALE GENOMIC DNA]</scope>
</reference>
<feature type="compositionally biased region" description="Gly residues" evidence="6">
    <location>
        <begin position="79"/>
        <end position="90"/>
    </location>
</feature>
<sequence>MNSELLSMMKSYGGLIKRESIEYEVESTPAGSSRGNDGEKLSTMSSKSGITISPLDSSAETIGIRNSNALSLQFEGEGKGGGRGRGGGGGGREHKAHETAARAKSGGGGKGGGGGISGFPSAFYKPNYKESDYAGDDSDLDMSDSPEPVKKRGRPKGKKDKYPRREKKVIQLAERKMLEARKVIRPRGRPQNGINWDYMRGGWVAIDAIVKDPNTYGYTAFQASKLRPENTMTKTEEYRKMKKEFNPKFQRPQGRGPAGLEWDYNLGQWVNVKTIYENPERHGYDRELHAKALTVMKFDIEGGGSFENEENAAKFNAQLENVKAKFPATWMVTLRGDIRRPGYIAQYRIKCPCKDLPAYTRQKLAFEHVPVCKGEGDANKIPKCQPILKQWFGSKNKGKRKDVWDSDEEDDNDETSGSKRQQKKTRTAYTEWDSDDSGFDEFGEEGEDIGSEVAAVNVKGGGRGGATETDQQVCAVCFDKEACNGSSKLVLCDSCDLAVHPTCYGVSTPVPDEWYCDGCVAGLSTLPDTNGISCRLCPVRGGAIKEGVFKDGLKNAHVTCARECGVKVGADGMLNFKDLEGEVGEGIWESNSKLKGGKVLQFGRKTSTTAVNKESGSLEEGAKCTVCSKGNGVLVKCCAGSVQVINGSVVPVLMTGTNVRPCRAYFHPTCARAREGGMWAEERGGGKTLFFCKYHSDSLRDSVGELEKVGLSVNGVRASVNIRGFVMSGFDDGEDRGGSVVKERKVVQSSLTAKSTPEGRMSVGDDIDDAFDLVMGSPVKGAMGQNLPLPTKHVDKSRLMRTAEGEYRRPRGRIPRGYNWDCVNAAWVCASVLPVEKRMQGEKKEKRAGQFGKPAGRAPRDAKEWDYDNGYWLDENGVRLSIVKLKKEANANEAIIAEGGFRKPGGRRPDGAVEWDSVRGCWLGTNGEVVKAKLIMEGKKKTLKEGQHSKPCGAKPRGAVTWDFDLGVWRTESGEVLQKKVLANKGYLGIDKRTRDKRMTYKGWRRCGLCVGCRVKEKCGICGGCEEGEGGKCRETMCVKPLVRDKFGGDDGDEGGDGGGEGDDDESLESLGGDSVSDIEEGVEMGSLGDEDDEEGGGEEEVAYSKVATASVAEGNTVEVAGGRKLGLLKKGWDDDSDEDDDDDSF</sequence>
<feature type="region of interest" description="Disordered" evidence="6">
    <location>
        <begin position="841"/>
        <end position="860"/>
    </location>
</feature>
<dbReference type="PANTHER" id="PTHR13793">
    <property type="entry name" value="PHD FINGER PROTEINS"/>
    <property type="match status" value="1"/>
</dbReference>
<feature type="compositionally biased region" description="Gly residues" evidence="6">
    <location>
        <begin position="105"/>
        <end position="114"/>
    </location>
</feature>
<organism evidence="9 10">
    <name type="scientific">Triparma columacea</name>
    <dbReference type="NCBI Taxonomy" id="722753"/>
    <lineage>
        <taxon>Eukaryota</taxon>
        <taxon>Sar</taxon>
        <taxon>Stramenopiles</taxon>
        <taxon>Ochrophyta</taxon>
        <taxon>Bolidophyceae</taxon>
        <taxon>Parmales</taxon>
        <taxon>Triparmaceae</taxon>
        <taxon>Triparma</taxon>
    </lineage>
</organism>
<feature type="region of interest" description="Disordered" evidence="6">
    <location>
        <begin position="134"/>
        <end position="167"/>
    </location>
</feature>
<evidence type="ECO:0000259" key="8">
    <source>
        <dbReference type="PROSITE" id="PS51058"/>
    </source>
</evidence>
<dbReference type="AlphaFoldDB" id="A0A9W7GD13"/>
<dbReference type="PROSITE" id="PS51058">
    <property type="entry name" value="ZF_CXXC"/>
    <property type="match status" value="1"/>
</dbReference>
<feature type="compositionally biased region" description="Acidic residues" evidence="6">
    <location>
        <begin position="432"/>
        <end position="445"/>
    </location>
</feature>
<keyword evidence="2 5" id="KW-0863">Zinc-finger</keyword>
<evidence type="ECO:0000256" key="4">
    <source>
        <dbReference type="ARBA" id="ARBA00023125"/>
    </source>
</evidence>
<gene>
    <name evidence="9" type="ORF">TrCOL_g5626</name>
</gene>
<feature type="compositionally biased region" description="Basic and acidic residues" evidence="6">
    <location>
        <begin position="91"/>
        <end position="101"/>
    </location>
</feature>
<dbReference type="GO" id="GO:0003677">
    <property type="term" value="F:DNA binding"/>
    <property type="evidence" value="ECO:0007669"/>
    <property type="project" value="UniProtKB-KW"/>
</dbReference>
<feature type="compositionally biased region" description="Acidic residues" evidence="6">
    <location>
        <begin position="1135"/>
        <end position="1146"/>
    </location>
</feature>
<accession>A0A9W7GD13</accession>
<feature type="region of interest" description="Disordered" evidence="6">
    <location>
        <begin position="1048"/>
        <end position="1105"/>
    </location>
</feature>
<dbReference type="InterPro" id="IPR001965">
    <property type="entry name" value="Znf_PHD"/>
</dbReference>
<dbReference type="Pfam" id="PF13831">
    <property type="entry name" value="PHD_2"/>
    <property type="match status" value="1"/>
</dbReference>
<feature type="region of interest" description="Disordered" evidence="6">
    <location>
        <begin position="397"/>
        <end position="445"/>
    </location>
</feature>
<dbReference type="GO" id="GO:0008270">
    <property type="term" value="F:zinc ion binding"/>
    <property type="evidence" value="ECO:0007669"/>
    <property type="project" value="UniProtKB-KW"/>
</dbReference>
<evidence type="ECO:0000313" key="9">
    <source>
        <dbReference type="EMBL" id="GMI40931.1"/>
    </source>
</evidence>
<evidence type="ECO:0000313" key="10">
    <source>
        <dbReference type="Proteomes" id="UP001165065"/>
    </source>
</evidence>
<evidence type="ECO:0000256" key="1">
    <source>
        <dbReference type="ARBA" id="ARBA00022723"/>
    </source>
</evidence>
<evidence type="ECO:0000256" key="2">
    <source>
        <dbReference type="ARBA" id="ARBA00022771"/>
    </source>
</evidence>